<evidence type="ECO:0000259" key="1">
    <source>
        <dbReference type="Pfam" id="PF13472"/>
    </source>
</evidence>
<proteinExistence type="predicted"/>
<feature type="domain" description="SGNH hydrolase-type esterase" evidence="1">
    <location>
        <begin position="35"/>
        <end position="211"/>
    </location>
</feature>
<keyword evidence="2" id="KW-0378">Hydrolase</keyword>
<dbReference type="RefSeq" id="WP_271322120.1">
    <property type="nucleotide sequence ID" value="NZ_JAAGKO020000067.1"/>
</dbReference>
<name>A0ABT6W8A3_9ACTN</name>
<dbReference type="EC" id="3.1.-.-" evidence="2"/>
<dbReference type="InterPro" id="IPR036514">
    <property type="entry name" value="SGNH_hydro_sf"/>
</dbReference>
<dbReference type="Pfam" id="PF13472">
    <property type="entry name" value="Lipase_GDSL_2"/>
    <property type="match status" value="1"/>
</dbReference>
<dbReference type="EMBL" id="JAAGKO020000067">
    <property type="protein sequence ID" value="MDI5966983.1"/>
    <property type="molecule type" value="Genomic_DNA"/>
</dbReference>
<keyword evidence="3" id="KW-1185">Reference proteome</keyword>
<gene>
    <name evidence="2" type="ORF">POF43_030360</name>
</gene>
<dbReference type="SUPFAM" id="SSF52266">
    <property type="entry name" value="SGNH hydrolase"/>
    <property type="match status" value="1"/>
</dbReference>
<evidence type="ECO:0000313" key="2">
    <source>
        <dbReference type="EMBL" id="MDI5966983.1"/>
    </source>
</evidence>
<dbReference type="Gene3D" id="3.40.50.1110">
    <property type="entry name" value="SGNH hydrolase"/>
    <property type="match status" value="1"/>
</dbReference>
<organism evidence="2 3">
    <name type="scientific">Streptantibioticus silvisoli</name>
    <dbReference type="NCBI Taxonomy" id="2705255"/>
    <lineage>
        <taxon>Bacteria</taxon>
        <taxon>Bacillati</taxon>
        <taxon>Actinomycetota</taxon>
        <taxon>Actinomycetes</taxon>
        <taxon>Kitasatosporales</taxon>
        <taxon>Streptomycetaceae</taxon>
        <taxon>Streptantibioticus</taxon>
    </lineage>
</organism>
<dbReference type="InterPro" id="IPR013830">
    <property type="entry name" value="SGNH_hydro"/>
</dbReference>
<comment type="caution">
    <text evidence="2">The sequence shown here is derived from an EMBL/GenBank/DDBJ whole genome shotgun (WGS) entry which is preliminary data.</text>
</comment>
<reference evidence="2 3" key="1">
    <citation type="submission" date="2023-05" db="EMBL/GenBank/DDBJ databases">
        <title>Streptantibioticus silvisoli sp. nov., acidotolerant actinomycetes 1 from pine litter.</title>
        <authorList>
            <person name="Swiecimska M."/>
            <person name="Golinska P."/>
            <person name="Sangal V."/>
            <person name="Wachnowicz B."/>
            <person name="Goodfellow M."/>
        </authorList>
    </citation>
    <scope>NUCLEOTIDE SEQUENCE [LARGE SCALE GENOMIC DNA]</scope>
    <source>
        <strain evidence="2 3">SL54</strain>
    </source>
</reference>
<dbReference type="Proteomes" id="UP001156398">
    <property type="component" value="Unassembled WGS sequence"/>
</dbReference>
<dbReference type="GO" id="GO:0016787">
    <property type="term" value="F:hydrolase activity"/>
    <property type="evidence" value="ECO:0007669"/>
    <property type="project" value="UniProtKB-KW"/>
</dbReference>
<evidence type="ECO:0000313" key="3">
    <source>
        <dbReference type="Proteomes" id="UP001156398"/>
    </source>
</evidence>
<dbReference type="CDD" id="cd01832">
    <property type="entry name" value="SGNH_hydrolase_like_1"/>
    <property type="match status" value="1"/>
</dbReference>
<accession>A0ABT6W8A3</accession>
<protein>
    <submittedName>
        <fullName evidence="2">SGNH/GDSL hydrolase family protein</fullName>
        <ecNumber evidence="2">3.1.-.-</ecNumber>
    </submittedName>
</protein>
<sequence>MPIPVLTGEAADAYCLNDGEAAALLAGHPWTRFTVIGDSVAEGLGEASPGFPDEPWADRIAAELADARPGTAYTNLGRANTLSGDVRATQLEPALAQRPDLVLVAAGGFNALSRSYDPDAVGKDLHAMARAFRDAGAEVILVSMFDGSHSPAVPEQLRAGLRSRFFDLADRTRSIAADLGTLHVDLTPHPASGEPGMYASDGRHGTRRAHAISAAETVRVLGARLRAGDKPAG</sequence>